<evidence type="ECO:0000256" key="1">
    <source>
        <dbReference type="ARBA" id="ARBA00004123"/>
    </source>
</evidence>
<dbReference type="GO" id="GO:0005634">
    <property type="term" value="C:nucleus"/>
    <property type="evidence" value="ECO:0007669"/>
    <property type="project" value="UniProtKB-SubCell"/>
</dbReference>
<organism evidence="2">
    <name type="scientific">Haemonchus contortus</name>
    <name type="common">Barber pole worm</name>
    <dbReference type="NCBI Taxonomy" id="6289"/>
    <lineage>
        <taxon>Eukaryota</taxon>
        <taxon>Metazoa</taxon>
        <taxon>Ecdysozoa</taxon>
        <taxon>Nematoda</taxon>
        <taxon>Chromadorea</taxon>
        <taxon>Rhabditida</taxon>
        <taxon>Rhabditina</taxon>
        <taxon>Rhabditomorpha</taxon>
        <taxon>Strongyloidea</taxon>
        <taxon>Trichostrongylidae</taxon>
        <taxon>Haemonchus</taxon>
    </lineage>
</organism>
<dbReference type="InterPro" id="IPR036397">
    <property type="entry name" value="RNaseH_sf"/>
</dbReference>
<gene>
    <name evidence="2" type="ORF">HCOI_00647300</name>
</gene>
<dbReference type="InterPro" id="IPR009057">
    <property type="entry name" value="Homeodomain-like_sf"/>
</dbReference>
<comment type="subcellular location">
    <subcellularLocation>
        <location evidence="1">Nucleus</location>
    </subcellularLocation>
</comment>
<proteinExistence type="predicted"/>
<dbReference type="Pfam" id="PF13551">
    <property type="entry name" value="HTH_29"/>
    <property type="match status" value="1"/>
</dbReference>
<dbReference type="PANTHER" id="PTHR46068">
    <property type="entry name" value="PROTEIN CBG27172"/>
    <property type="match status" value="1"/>
</dbReference>
<comment type="caution">
    <text evidence="2">The sequence shown here is derived from an EMBL/GenBank/DDBJ whole genome shotgun (WGS) entry which is preliminary data.</text>
</comment>
<dbReference type="Gene3D" id="3.30.420.10">
    <property type="entry name" value="Ribonuclease H-like superfamily/Ribonuclease H"/>
    <property type="match status" value="1"/>
</dbReference>
<sequence>MVSLDDRSAVVAMYRRGSSVSEISKMLKLHREQVHRVIKRFEETGKIENRPRGRPERTARTSALRKAVKDKLRRDPERSMRKLAKEHNVSNSTMQRLVKEDIGLYPYKIAKGQRLTEEMKASRLEKCKKMKTLARGENLGRILFTDEKIFTVEPFRNPQNQRILLPKGSPREVMVEKSHFPQSVMVWAGISGLGKTKLVFVEKGVKINAEIYRKQILEDAVIPWAESNAKNLNWTFQQDWAPAHSAKKTLQWCETMLPDFWTKEVWPSNSPDLNPMDFAVWSILEQKACTIKHRSLESLKKALLEAWDEISPEMIARILRNFRKRLDACIKAKGGHFEFEM</sequence>
<dbReference type="Gene3D" id="1.10.10.10">
    <property type="entry name" value="Winged helix-like DNA-binding domain superfamily/Winged helix DNA-binding domain"/>
    <property type="match status" value="1"/>
</dbReference>
<dbReference type="AlphaFoldDB" id="W6NUW0"/>
<dbReference type="PANTHER" id="PTHR46068:SF1">
    <property type="entry name" value="TRANSPOSASE IS30-LIKE HTH DOMAIN-CONTAINING PROTEIN"/>
    <property type="match status" value="1"/>
</dbReference>
<dbReference type="SUPFAM" id="SSF46689">
    <property type="entry name" value="Homeodomain-like"/>
    <property type="match status" value="1"/>
</dbReference>
<dbReference type="InterPro" id="IPR036388">
    <property type="entry name" value="WH-like_DNA-bd_sf"/>
</dbReference>
<protein>
    <submittedName>
        <fullName evidence="2">Similar to H28G03.4</fullName>
    </submittedName>
</protein>
<name>W6NUW0_HAECO</name>
<dbReference type="OrthoDB" id="5820972at2759"/>
<dbReference type="EMBL" id="CAVP010059404">
    <property type="protein sequence ID" value="CDL95787.1"/>
    <property type="molecule type" value="Genomic_DNA"/>
</dbReference>
<reference evidence="2" key="2">
    <citation type="submission" date="2013-05" db="EMBL/GenBank/DDBJ databases">
        <title>The genome and transcriptome of Haemonchus contortus: a key model parasite for drug and vaccine discovery.</title>
        <authorList>
            <person name="Laing R."/>
            <person name="Kikuchi T."/>
            <person name="Martinelli A."/>
            <person name="Tsai I.J."/>
            <person name="Beech R.N."/>
            <person name="Redman E."/>
            <person name="Holroyd N."/>
            <person name="Bartley D.J."/>
            <person name="Beasley H."/>
            <person name="Britton C."/>
            <person name="Curran D."/>
            <person name="Devaney E."/>
            <person name="Gilabert A."/>
            <person name="Jackson F."/>
            <person name="Hunt M."/>
            <person name="Johnston S."/>
            <person name="Kryukov I."/>
            <person name="Li K."/>
            <person name="Morrison A.A."/>
            <person name="Reid A.J."/>
            <person name="Sargison N."/>
            <person name="Saunders G."/>
            <person name="Wasmuth J.D."/>
            <person name="Wolstenholme A."/>
            <person name="Berriman M."/>
            <person name="Gilleard J.S."/>
            <person name="Cotton J.A."/>
        </authorList>
    </citation>
    <scope>NUCLEOTIDE SEQUENCE [LARGE SCALE GENOMIC DNA]</scope>
    <source>
        <strain evidence="2">ISE/inbred ISE</strain>
    </source>
</reference>
<reference evidence="2" key="1">
    <citation type="submission" date="2013-03" db="EMBL/GenBank/DDBJ databases">
        <authorList>
            <person name="Aslett M."/>
        </authorList>
    </citation>
    <scope>NUCLEOTIDE SEQUENCE [LARGE SCALE GENOMIC DNA]</scope>
    <source>
        <strain evidence="2">ISE/inbred ISE</strain>
    </source>
</reference>
<accession>W6NUW0</accession>
<dbReference type="GO" id="GO:0003676">
    <property type="term" value="F:nucleic acid binding"/>
    <property type="evidence" value="ECO:0007669"/>
    <property type="project" value="InterPro"/>
</dbReference>
<evidence type="ECO:0000313" key="2">
    <source>
        <dbReference type="EMBL" id="CDL95787.1"/>
    </source>
</evidence>